<name>A0A849KPS8_9RHOB</name>
<dbReference type="Gene3D" id="3.40.50.2000">
    <property type="entry name" value="Glycogen Phosphorylase B"/>
    <property type="match status" value="2"/>
</dbReference>
<sequence>MRVVLLAHDLGEPAEIRWIRALRGAGMEVEVIGFRKPEGGCPAVPEWSETTLGPVGHGVGMGRVLALLGAFPRLWAARGTMRRAEVIVARNLDMALLALVARVMAGRAVPLVYQCLDIHGLMLARGAKGRLARWAERRVLARCMRLLVSAPRFLSGYFEPMQGYRGRAMLVENRIHWPAGPPARPEPRASVADPLRLGWVGTLRCPESLRLLTALADLMGPRVRIVMRGIVHRHQLPDFDTVLAGRPNVTFEGGYAYPHGLAEAYAALDCVWAQDMWQRGGNSDWLWPNRIYEAGFFGCPCLALADTATGQRIVAEGAGIVFDAPDPVAIAAALLEAGPSLAAISAGLLARPVSDFALQDAEVRASVALSDPRPAVRSRAGLRTRRGAG</sequence>
<keyword evidence="3" id="KW-1185">Reference proteome</keyword>
<reference evidence="2 3" key="1">
    <citation type="submission" date="2020-05" db="EMBL/GenBank/DDBJ databases">
        <title>Gimesia benthica sp. nov., a novel planctomycete isolated from a deep-sea water sample of the Northwest Indian Ocean.</title>
        <authorList>
            <person name="Wang J."/>
            <person name="Ruan C."/>
            <person name="Song L."/>
            <person name="Zhu Y."/>
            <person name="Li A."/>
            <person name="Zheng X."/>
            <person name="Wang L."/>
            <person name="Lu Z."/>
            <person name="Huang Y."/>
            <person name="Du W."/>
            <person name="Zhou Y."/>
            <person name="Huang L."/>
            <person name="Dai X."/>
        </authorList>
    </citation>
    <scope>NUCLEOTIDE SEQUENCE [LARGE SCALE GENOMIC DNA]</scope>
    <source>
        <strain evidence="2 3">YYQ-30</strain>
    </source>
</reference>
<gene>
    <name evidence="2" type="ORF">HMH01_01310</name>
</gene>
<evidence type="ECO:0000313" key="3">
    <source>
        <dbReference type="Proteomes" id="UP000572377"/>
    </source>
</evidence>
<feature type="domain" description="Glycosyltransferase subfamily 4-like N-terminal" evidence="1">
    <location>
        <begin position="18"/>
        <end position="173"/>
    </location>
</feature>
<dbReference type="Pfam" id="PF13579">
    <property type="entry name" value="Glyco_trans_4_4"/>
    <property type="match status" value="1"/>
</dbReference>
<dbReference type="RefSeq" id="WP_171321731.1">
    <property type="nucleotide sequence ID" value="NZ_JABFBC010000001.1"/>
</dbReference>
<evidence type="ECO:0000259" key="1">
    <source>
        <dbReference type="Pfam" id="PF13579"/>
    </source>
</evidence>
<proteinExistence type="predicted"/>
<protein>
    <submittedName>
        <fullName evidence="2">Glycosyl transferase</fullName>
    </submittedName>
</protein>
<dbReference type="AlphaFoldDB" id="A0A849KPS8"/>
<dbReference type="EMBL" id="JABFBC010000001">
    <property type="protein sequence ID" value="NNU79063.1"/>
    <property type="molecule type" value="Genomic_DNA"/>
</dbReference>
<keyword evidence="2" id="KW-0808">Transferase</keyword>
<accession>A0A849KPS8</accession>
<comment type="caution">
    <text evidence="2">The sequence shown here is derived from an EMBL/GenBank/DDBJ whole genome shotgun (WGS) entry which is preliminary data.</text>
</comment>
<dbReference type="InterPro" id="IPR028098">
    <property type="entry name" value="Glyco_trans_4-like_N"/>
</dbReference>
<dbReference type="SUPFAM" id="SSF53756">
    <property type="entry name" value="UDP-Glycosyltransferase/glycogen phosphorylase"/>
    <property type="match status" value="1"/>
</dbReference>
<dbReference type="Proteomes" id="UP000572377">
    <property type="component" value="Unassembled WGS sequence"/>
</dbReference>
<organism evidence="2 3">
    <name type="scientific">Halovulum dunhuangense</name>
    <dbReference type="NCBI Taxonomy" id="1505036"/>
    <lineage>
        <taxon>Bacteria</taxon>
        <taxon>Pseudomonadati</taxon>
        <taxon>Pseudomonadota</taxon>
        <taxon>Alphaproteobacteria</taxon>
        <taxon>Rhodobacterales</taxon>
        <taxon>Paracoccaceae</taxon>
        <taxon>Halovulum</taxon>
    </lineage>
</organism>
<evidence type="ECO:0000313" key="2">
    <source>
        <dbReference type="EMBL" id="NNU79063.1"/>
    </source>
</evidence>
<dbReference type="GO" id="GO:0016757">
    <property type="term" value="F:glycosyltransferase activity"/>
    <property type="evidence" value="ECO:0007669"/>
    <property type="project" value="UniProtKB-ARBA"/>
</dbReference>